<dbReference type="RefSeq" id="XP_014668515.1">
    <property type="nucleotide sequence ID" value="XM_014813029.1"/>
</dbReference>
<dbReference type="SMART" id="SM00248">
    <property type="entry name" value="ANK"/>
    <property type="match status" value="6"/>
</dbReference>
<dbReference type="PANTHER" id="PTHR24174:SF1">
    <property type="entry name" value="IP14385P"/>
    <property type="match status" value="1"/>
</dbReference>
<organism evidence="5 6">
    <name type="scientific">Priapulus caudatus</name>
    <name type="common">Priapulid worm</name>
    <dbReference type="NCBI Taxonomy" id="37621"/>
    <lineage>
        <taxon>Eukaryota</taxon>
        <taxon>Metazoa</taxon>
        <taxon>Ecdysozoa</taxon>
        <taxon>Scalidophora</taxon>
        <taxon>Priapulida</taxon>
        <taxon>Priapulimorpha</taxon>
        <taxon>Priapulimorphida</taxon>
        <taxon>Priapulidae</taxon>
        <taxon>Priapulus</taxon>
    </lineage>
</organism>
<keyword evidence="5" id="KW-1185">Reference proteome</keyword>
<feature type="compositionally biased region" description="Polar residues" evidence="4">
    <location>
        <begin position="340"/>
        <end position="357"/>
    </location>
</feature>
<evidence type="ECO:0000256" key="4">
    <source>
        <dbReference type="SAM" id="MobiDB-lite"/>
    </source>
</evidence>
<sequence>MGKDHDLLEASRNGNVLVVEKILSSRRKSGPLAIGSLLRKGANCQDNSGYTPLHHAALNGHKNVVAVLLQHEASVNTSDHKGSAPLHLAAWSGNLDIVKLLLMHGPIFAQVSQQNKDGETSLHSAAQYGHTEVVAELLEHDGDPTLSNSRDETCLDLAAQYGRLDTVQLLVRKHPELLTIISLKHSPLHLASRNGHRSVVQCLLDAGYGVNTQTETGSALHEAALYGKVDVVKLLLDQDIDLSISDKTGQTASGLLQGQTGPKSKEILEYIRVKADSVDELTGQVHPRSCSTASSLSQSSQRSGDSAQLGFLSTREDIYQTPPRPHSESSSDSPFDSRRGTTSSNYLSMQGSLQTPPSRVVRSDNLLVARRRSPLVAVDRQPAAPHSLLASEVALPPLEREACLRKHSSSLRFGLRGLVSYAAGDDRLANIKGSPSPLRLHRPAARGATQCSKPHWQQDLCRVSSNHTGAGSVSGFQQPHR</sequence>
<feature type="compositionally biased region" description="Basic and acidic residues" evidence="4">
    <location>
        <begin position="325"/>
        <end position="339"/>
    </location>
</feature>
<feature type="repeat" description="ANK" evidence="3">
    <location>
        <begin position="215"/>
        <end position="247"/>
    </location>
</feature>
<protein>
    <submittedName>
        <fullName evidence="6">Ankyrin repeat and sterile alpha motif domain-containing protein 1B-like</fullName>
    </submittedName>
</protein>
<evidence type="ECO:0000256" key="1">
    <source>
        <dbReference type="ARBA" id="ARBA00022737"/>
    </source>
</evidence>
<dbReference type="Pfam" id="PF12796">
    <property type="entry name" value="Ank_2"/>
    <property type="match status" value="3"/>
</dbReference>
<name>A0ABM1E8J4_PRICU</name>
<dbReference type="InterPro" id="IPR002110">
    <property type="entry name" value="Ankyrin_rpt"/>
</dbReference>
<dbReference type="PANTHER" id="PTHR24174">
    <property type="entry name" value="ANKYRIN REPEAT AND STERILE ALPHA MOTIF DOMAIN-CONTAINING PROTEIN 1"/>
    <property type="match status" value="1"/>
</dbReference>
<evidence type="ECO:0000256" key="2">
    <source>
        <dbReference type="ARBA" id="ARBA00023043"/>
    </source>
</evidence>
<dbReference type="PRINTS" id="PR01415">
    <property type="entry name" value="ANKYRIN"/>
</dbReference>
<dbReference type="PROSITE" id="PS50297">
    <property type="entry name" value="ANK_REP_REGION"/>
    <property type="match status" value="5"/>
</dbReference>
<keyword evidence="1" id="KW-0677">Repeat</keyword>
<feature type="repeat" description="ANK" evidence="3">
    <location>
        <begin position="183"/>
        <end position="215"/>
    </location>
</feature>
<evidence type="ECO:0000256" key="3">
    <source>
        <dbReference type="PROSITE-ProRule" id="PRU00023"/>
    </source>
</evidence>
<proteinExistence type="predicted"/>
<dbReference type="Proteomes" id="UP000695022">
    <property type="component" value="Unplaced"/>
</dbReference>
<accession>A0ABM1E8J4</accession>
<feature type="repeat" description="ANK" evidence="3">
    <location>
        <begin position="81"/>
        <end position="105"/>
    </location>
</feature>
<evidence type="ECO:0000313" key="5">
    <source>
        <dbReference type="Proteomes" id="UP000695022"/>
    </source>
</evidence>
<gene>
    <name evidence="6" type="primary">LOC106809819</name>
</gene>
<reference evidence="6" key="1">
    <citation type="submission" date="2025-08" db="UniProtKB">
        <authorList>
            <consortium name="RefSeq"/>
        </authorList>
    </citation>
    <scope>IDENTIFICATION</scope>
</reference>
<feature type="region of interest" description="Disordered" evidence="4">
    <location>
        <begin position="282"/>
        <end position="360"/>
    </location>
</feature>
<dbReference type="InterPro" id="IPR033635">
    <property type="entry name" value="ANKS1/Caskin"/>
</dbReference>
<dbReference type="PROSITE" id="PS50088">
    <property type="entry name" value="ANK_REPEAT"/>
    <property type="match status" value="5"/>
</dbReference>
<dbReference type="SUPFAM" id="SSF48403">
    <property type="entry name" value="Ankyrin repeat"/>
    <property type="match status" value="1"/>
</dbReference>
<evidence type="ECO:0000313" key="6">
    <source>
        <dbReference type="RefSeq" id="XP_014668515.1"/>
    </source>
</evidence>
<dbReference type="Gene3D" id="1.25.40.20">
    <property type="entry name" value="Ankyrin repeat-containing domain"/>
    <property type="match status" value="3"/>
</dbReference>
<feature type="repeat" description="ANK" evidence="3">
    <location>
        <begin position="117"/>
        <end position="149"/>
    </location>
</feature>
<dbReference type="InterPro" id="IPR036770">
    <property type="entry name" value="Ankyrin_rpt-contain_sf"/>
</dbReference>
<feature type="repeat" description="ANK" evidence="3">
    <location>
        <begin position="48"/>
        <end position="80"/>
    </location>
</feature>
<feature type="compositionally biased region" description="Low complexity" evidence="4">
    <location>
        <begin position="289"/>
        <end position="306"/>
    </location>
</feature>
<dbReference type="GeneID" id="106809819"/>
<keyword evidence="2 3" id="KW-0040">ANK repeat</keyword>